<evidence type="ECO:0000259" key="5">
    <source>
        <dbReference type="PROSITE" id="PS51935"/>
    </source>
</evidence>
<comment type="similarity">
    <text evidence="1">Belongs to the peptidase C40 family.</text>
</comment>
<comment type="caution">
    <text evidence="6">The sequence shown here is derived from an EMBL/GenBank/DDBJ whole genome shotgun (WGS) entry which is preliminary data.</text>
</comment>
<dbReference type="EMBL" id="MPOH02000011">
    <property type="protein sequence ID" value="OQD56061.1"/>
    <property type="molecule type" value="Genomic_DNA"/>
</dbReference>
<keyword evidence="3" id="KW-0378">Hydrolase</keyword>
<dbReference type="SUPFAM" id="SSF54001">
    <property type="entry name" value="Cysteine proteinases"/>
    <property type="match status" value="1"/>
</dbReference>
<dbReference type="Gene3D" id="3.90.1720.10">
    <property type="entry name" value="endopeptidase domain like (from Nostoc punctiforme)"/>
    <property type="match status" value="1"/>
</dbReference>
<dbReference type="AlphaFoldDB" id="A0A1V6MUC7"/>
<evidence type="ECO:0000256" key="2">
    <source>
        <dbReference type="ARBA" id="ARBA00022670"/>
    </source>
</evidence>
<sequence>MTGATGPESYDCASLTQAAWRAAGVTLPRTALDQARAFPRVTLEDLRPGDLVFFFDDLSHTGLCTGDGRMIHAPGPGAAIREESVHALGEGALRGAVRPA</sequence>
<proteinExistence type="inferred from homology"/>
<dbReference type="Pfam" id="PF00877">
    <property type="entry name" value="NLPC_P60"/>
    <property type="match status" value="1"/>
</dbReference>
<reference evidence="7" key="1">
    <citation type="submission" date="2016-11" db="EMBL/GenBank/DDBJ databases">
        <authorList>
            <person name="Schniete J.K."/>
            <person name="Salih T."/>
            <person name="Algora Gallardo L."/>
            <person name="Martinez Fernandez S."/>
            <person name="Herron P.R."/>
        </authorList>
    </citation>
    <scope>NUCLEOTIDE SEQUENCE [LARGE SCALE GENOMIC DNA]</scope>
    <source>
        <strain evidence="7">DSM 41896</strain>
    </source>
</reference>
<protein>
    <recommendedName>
        <fullName evidence="5">NlpC/P60 domain-containing protein</fullName>
    </recommendedName>
</protein>
<dbReference type="PANTHER" id="PTHR47359:SF3">
    <property type="entry name" value="NLP_P60 DOMAIN-CONTAINING PROTEIN-RELATED"/>
    <property type="match status" value="1"/>
</dbReference>
<dbReference type="InterPro" id="IPR038765">
    <property type="entry name" value="Papain-like_cys_pep_sf"/>
</dbReference>
<feature type="domain" description="NlpC/P60" evidence="5">
    <location>
        <begin position="1"/>
        <end position="100"/>
    </location>
</feature>
<dbReference type="InterPro" id="IPR000064">
    <property type="entry name" value="NLP_P60_dom"/>
</dbReference>
<dbReference type="GO" id="GO:0008234">
    <property type="term" value="F:cysteine-type peptidase activity"/>
    <property type="evidence" value="ECO:0007669"/>
    <property type="project" value="UniProtKB-KW"/>
</dbReference>
<dbReference type="PROSITE" id="PS51935">
    <property type="entry name" value="NLPC_P60"/>
    <property type="match status" value="1"/>
</dbReference>
<reference evidence="6 7" key="2">
    <citation type="submission" date="2017-02" db="EMBL/GenBank/DDBJ databases">
        <title>Draft genome sequence of Streptomyces phaeoluteigriseus type strain DSM41896.</title>
        <authorList>
            <person name="Salih T.S."/>
            <person name="Algora Gallardo L."/>
            <person name="Melo Santos T."/>
            <person name="Filgueira Martinez S."/>
            <person name="Herron P.R."/>
        </authorList>
    </citation>
    <scope>NUCLEOTIDE SEQUENCE [LARGE SCALE GENOMIC DNA]</scope>
    <source>
        <strain evidence="6 7">DSM 41896</strain>
    </source>
</reference>
<organism evidence="6 7">
    <name type="scientific">Streptomyces phaeoluteigriseus</name>
    <dbReference type="NCBI Taxonomy" id="114686"/>
    <lineage>
        <taxon>Bacteria</taxon>
        <taxon>Bacillati</taxon>
        <taxon>Actinomycetota</taxon>
        <taxon>Actinomycetes</taxon>
        <taxon>Kitasatosporales</taxon>
        <taxon>Streptomycetaceae</taxon>
        <taxon>Streptomyces</taxon>
        <taxon>Streptomyces aurantiacus group</taxon>
    </lineage>
</organism>
<name>A0A1V6MUC7_9ACTN</name>
<accession>A0A1V6MUC7</accession>
<gene>
    <name evidence="6" type="ORF">BM536_017035</name>
</gene>
<evidence type="ECO:0000313" key="6">
    <source>
        <dbReference type="EMBL" id="OQD56061.1"/>
    </source>
</evidence>
<dbReference type="RefSeq" id="WP_245873531.1">
    <property type="nucleotide sequence ID" value="NZ_MPOH02000011.1"/>
</dbReference>
<keyword evidence="2" id="KW-0645">Protease</keyword>
<dbReference type="InterPro" id="IPR051794">
    <property type="entry name" value="PG_Endopeptidase_C40"/>
</dbReference>
<evidence type="ECO:0000256" key="3">
    <source>
        <dbReference type="ARBA" id="ARBA00022801"/>
    </source>
</evidence>
<evidence type="ECO:0000256" key="1">
    <source>
        <dbReference type="ARBA" id="ARBA00007074"/>
    </source>
</evidence>
<dbReference type="PANTHER" id="PTHR47359">
    <property type="entry name" value="PEPTIDOGLYCAN DL-ENDOPEPTIDASE CWLO"/>
    <property type="match status" value="1"/>
</dbReference>
<evidence type="ECO:0000313" key="7">
    <source>
        <dbReference type="Proteomes" id="UP000184286"/>
    </source>
</evidence>
<evidence type="ECO:0000256" key="4">
    <source>
        <dbReference type="ARBA" id="ARBA00022807"/>
    </source>
</evidence>
<dbReference type="STRING" id="114686.BM536_017035"/>
<keyword evidence="4" id="KW-0788">Thiol protease</keyword>
<dbReference type="Proteomes" id="UP000184286">
    <property type="component" value="Unassembled WGS sequence"/>
</dbReference>
<dbReference type="GO" id="GO:0006508">
    <property type="term" value="P:proteolysis"/>
    <property type="evidence" value="ECO:0007669"/>
    <property type="project" value="UniProtKB-KW"/>
</dbReference>